<sequence length="103" mass="10997">MVKLFNSAATKLRDVFGSGRSERNASPSPGAQSADNKPSKPLPNKKSSVCEDSSLEHADDNDDDEEEEDDEDEDNVNVNTMPPSYNEVTAAPGNAVANDTGKL</sequence>
<feature type="compositionally biased region" description="Acidic residues" evidence="1">
    <location>
        <begin position="59"/>
        <end position="75"/>
    </location>
</feature>
<organism evidence="2 3">
    <name type="scientific">Trichoderma gamsii</name>
    <dbReference type="NCBI Taxonomy" id="398673"/>
    <lineage>
        <taxon>Eukaryota</taxon>
        <taxon>Fungi</taxon>
        <taxon>Dikarya</taxon>
        <taxon>Ascomycota</taxon>
        <taxon>Pezizomycotina</taxon>
        <taxon>Sordariomycetes</taxon>
        <taxon>Hypocreomycetidae</taxon>
        <taxon>Hypocreales</taxon>
        <taxon>Hypocreaceae</taxon>
        <taxon>Trichoderma</taxon>
    </lineage>
</organism>
<evidence type="ECO:0000313" key="2">
    <source>
        <dbReference type="EMBL" id="PNP44171.1"/>
    </source>
</evidence>
<dbReference type="OrthoDB" id="10619026at2759"/>
<dbReference type="Proteomes" id="UP000236546">
    <property type="component" value="Unassembled WGS sequence"/>
</dbReference>
<accession>A0A2K0TF66</accession>
<dbReference type="EMBL" id="MTYH01000036">
    <property type="protein sequence ID" value="PNP44171.1"/>
    <property type="molecule type" value="Genomic_DNA"/>
</dbReference>
<evidence type="ECO:0000256" key="1">
    <source>
        <dbReference type="SAM" id="MobiDB-lite"/>
    </source>
</evidence>
<feature type="compositionally biased region" description="Polar residues" evidence="1">
    <location>
        <begin position="24"/>
        <end position="35"/>
    </location>
</feature>
<gene>
    <name evidence="2" type="ORF">TGAMA5MH_04458</name>
</gene>
<protein>
    <submittedName>
        <fullName evidence="2">Uncharacterized protein</fullName>
    </submittedName>
</protein>
<proteinExistence type="predicted"/>
<name>A0A2K0TF66_9HYPO</name>
<comment type="caution">
    <text evidence="2">The sequence shown here is derived from an EMBL/GenBank/DDBJ whole genome shotgun (WGS) entry which is preliminary data.</text>
</comment>
<reference evidence="2 3" key="1">
    <citation type="submission" date="2017-02" db="EMBL/GenBank/DDBJ databases">
        <title>Genomes of Trichoderma spp. with biocontrol activity.</title>
        <authorList>
            <person name="Gardiner D."/>
            <person name="Kazan K."/>
            <person name="Vos C."/>
            <person name="Harvey P."/>
        </authorList>
    </citation>
    <scope>NUCLEOTIDE SEQUENCE [LARGE SCALE GENOMIC DNA]</scope>
    <source>
        <strain evidence="2 3">A5MH</strain>
    </source>
</reference>
<evidence type="ECO:0000313" key="3">
    <source>
        <dbReference type="Proteomes" id="UP000236546"/>
    </source>
</evidence>
<dbReference type="AlphaFoldDB" id="A0A2K0TF66"/>
<feature type="region of interest" description="Disordered" evidence="1">
    <location>
        <begin position="1"/>
        <end position="103"/>
    </location>
</feature>